<dbReference type="CDD" id="cd00303">
    <property type="entry name" value="retropepsin_like"/>
    <property type="match status" value="1"/>
</dbReference>
<dbReference type="PROSITE" id="PS50878">
    <property type="entry name" value="RT_POL"/>
    <property type="match status" value="1"/>
</dbReference>
<feature type="compositionally biased region" description="Basic residues" evidence="1">
    <location>
        <begin position="1294"/>
        <end position="1303"/>
    </location>
</feature>
<feature type="compositionally biased region" description="Basic and acidic residues" evidence="1">
    <location>
        <begin position="449"/>
        <end position="458"/>
    </location>
</feature>
<feature type="compositionally biased region" description="Polar residues" evidence="1">
    <location>
        <begin position="199"/>
        <end position="215"/>
    </location>
</feature>
<feature type="domain" description="Integrase catalytic" evidence="4">
    <location>
        <begin position="1435"/>
        <end position="1598"/>
    </location>
</feature>
<dbReference type="Pfam" id="PF13456">
    <property type="entry name" value="RVT_3"/>
    <property type="match status" value="1"/>
</dbReference>
<dbReference type="OrthoDB" id="514193at2759"/>
<dbReference type="EMBL" id="JAEFBJ010000006">
    <property type="protein sequence ID" value="KAG7599470.1"/>
    <property type="molecule type" value="Genomic_DNA"/>
</dbReference>
<feature type="region of interest" description="Disordered" evidence="1">
    <location>
        <begin position="1278"/>
        <end position="1337"/>
    </location>
</feature>
<dbReference type="CDD" id="cd01647">
    <property type="entry name" value="RT_LTR"/>
    <property type="match status" value="1"/>
</dbReference>
<feature type="compositionally biased region" description="Acidic residues" evidence="1">
    <location>
        <begin position="220"/>
        <end position="231"/>
    </location>
</feature>
<dbReference type="InterPro" id="IPR001584">
    <property type="entry name" value="Integrase_cat-core"/>
</dbReference>
<name>A0A8T2CMT5_ARASU</name>
<dbReference type="Pfam" id="PF03732">
    <property type="entry name" value="Retrotrans_gag"/>
    <property type="match status" value="1"/>
</dbReference>
<evidence type="ECO:0000256" key="1">
    <source>
        <dbReference type="SAM" id="MobiDB-lite"/>
    </source>
</evidence>
<proteinExistence type="predicted"/>
<feature type="region of interest" description="Disordered" evidence="1">
    <location>
        <begin position="537"/>
        <end position="560"/>
    </location>
</feature>
<sequence>MGDQPVTKADFEGFASTITTTLTTALTALTNQMTLLTTEIRNGNNNTNQQRGRREKSTKDLQSGIDFEHHMHVLINKIKYQQKNRAEALRVPRKESNPVAIDENTDSNEGSLKEDVGVGSRTAMSGASIPDSSVAETLKAMQQTMSEMSQKFSDVEKAVDTLKTTQVSLGQSVNTIQSRVRSLGAGNTVGVRRSMFNTPNSRVRNETNEQTTPNPAIQPVEEETQLGDEDQLATSSEPDINRVIEEARRTPFIPRIANLRIKDSRKLKLDPYSGLEDPKSYLAAFLIAAGRVELDEADEDAGYCKLFLENLCGQALMWFTQLEPGSINNFDELSAVFLKQYSILMDKSVSDADLWNLTQGPNESLRTFITKFKGVLSKLPRISQQSALSALRKGLWHDSRFKEDLILHKPDTIQDALFRANNWMEVEDEKESFAKRNKQAKPTVTFPTKKFEPRENQGPKKFGSQPLNNTVGKQFQGKGRSNTWIRDESLYCDIHKVTGHLTKDCSVLKKHLAELWSSGDLSKFKIEDFVKEYHEAKDNPKDQNFKRPRQSNEEEPRSSKGKINVILGEIDFQGASISFDEEETRHLERPHDDALVITLDVANFEVSRILIDTGSSVDLIFLGTLERMGISRADIVGPPSPLVAFTSESAMSLGTIKLPVLAKNMSKIVDFVVFDKPAAYNIILGTPWIYQMKAKEDDVVIEVVLEEDKQDRKVRIGATLTCEIKEALIELLRKNKTSFAWSAADMPGIDPGIICHKLNVDPSFKPVKQKRRKLGVERAKAVNDEVDKLLKIGSIREVQYPEWVANTVVVKKKNGKDRVCIDLTDLNKACPEDSFPLPHIDRLVESTAGNELLTFMDAFSGYNQIMMDPEDQEKTSFITDRGTYCYKVMPFGLKNAGATYQRLVNKMFHEHLGKSMEVYIDDMLVKSLKKEDHIKHLEECFENVNQYQMKLNPAKCTFGVPSGEFFGYIVTKRGIEANPNQINAFLNMPSPKNFKEVQRLTGRIAALNRFISRSTDKSLPFYQILKGNKGFLWDEKCEEAFGQLKAYLTTPPVLSKPEVDEKLYLYVSVSKHAVSGVLVREDRGEQKPIYYISKSMTDPETRFPNRTTSVGHTGATRESDLETVCRRIFIKTRIWVGVKLESPTSEILEQSFRLLFNASNNEAEYEALIAGLRLAQGVGAEEVVAYCDSQLVVNQFNGDYEAKDLRMEAYLEVVKDLSKDFKKFELIRIPRGENTTADALATLASTSDPELKRIIPVECIAERSIKTDKDVLVVTRSRAAARERGEPEVELPPVKRRKSKKHNKEPDILPETVIETEPLIEDDHPEPDLEPNEHPEPEPRVFHEIDQIPAKDWGADWREPIKHYIMTGELPKNKWQARKMRIVSAKFCLSKDALYKRGVSDPYLLCIFGPEVKIVVREVHEGLCGSHASGRAMAFKIKRMGYYWPTMITDCVKFAQRSTRGVQYLLVLTDYFSKWIEAEAYANIKDSAVNTFIWKNIICRHGVPYEIVTDNEPQFISHEFEAFCSEWGIKVSYSTPRYPQGNGQAEAANKTILSNLKKRLSHLKGGWYDELQPVLWAYRTTPRRPTRETPFSLVYGMEAVVPAELNVSGLRRTEAPLNEEENSAMLDDSLDTINERRDQALIRIQNYQQAAARYYNSKVKSRPFFVGNYVLRRVFDNKKEEGAGKLGINWEGPYIVTEVVRNGVYRLKDLEGSPVQRPWNVINLKKFYV</sequence>
<accession>A0A8T2CMT5</accession>
<dbReference type="CDD" id="cd09279">
    <property type="entry name" value="RNase_HI_like"/>
    <property type="match status" value="1"/>
</dbReference>
<dbReference type="InterPro" id="IPR002156">
    <property type="entry name" value="RNaseH_domain"/>
</dbReference>
<feature type="domain" description="RNase H type-1" evidence="3">
    <location>
        <begin position="1084"/>
        <end position="1246"/>
    </location>
</feature>
<evidence type="ECO:0000313" key="6">
    <source>
        <dbReference type="Proteomes" id="UP000694251"/>
    </source>
</evidence>
<evidence type="ECO:0000259" key="3">
    <source>
        <dbReference type="PROSITE" id="PS50879"/>
    </source>
</evidence>
<dbReference type="PANTHER" id="PTHR48475">
    <property type="entry name" value="RIBONUCLEASE H"/>
    <property type="match status" value="1"/>
</dbReference>
<keyword evidence="6" id="KW-1185">Reference proteome</keyword>
<dbReference type="Pfam" id="PF00078">
    <property type="entry name" value="RVT_1"/>
    <property type="match status" value="1"/>
</dbReference>
<dbReference type="PANTHER" id="PTHR48475:SF2">
    <property type="entry name" value="RIBONUCLEASE H"/>
    <property type="match status" value="1"/>
</dbReference>
<dbReference type="InterPro" id="IPR000477">
    <property type="entry name" value="RT_dom"/>
</dbReference>
<organism evidence="5 6">
    <name type="scientific">Arabidopsis suecica</name>
    <name type="common">Swedish thale-cress</name>
    <name type="synonym">Cardaminopsis suecica</name>
    <dbReference type="NCBI Taxonomy" id="45249"/>
    <lineage>
        <taxon>Eukaryota</taxon>
        <taxon>Viridiplantae</taxon>
        <taxon>Streptophyta</taxon>
        <taxon>Embryophyta</taxon>
        <taxon>Tracheophyta</taxon>
        <taxon>Spermatophyta</taxon>
        <taxon>Magnoliopsida</taxon>
        <taxon>eudicotyledons</taxon>
        <taxon>Gunneridae</taxon>
        <taxon>Pentapetalae</taxon>
        <taxon>rosids</taxon>
        <taxon>malvids</taxon>
        <taxon>Brassicales</taxon>
        <taxon>Brassicaceae</taxon>
        <taxon>Camelineae</taxon>
        <taxon>Arabidopsis</taxon>
    </lineage>
</organism>
<dbReference type="GO" id="GO:0004523">
    <property type="term" value="F:RNA-DNA hybrid ribonuclease activity"/>
    <property type="evidence" value="ECO:0007669"/>
    <property type="project" value="InterPro"/>
</dbReference>
<comment type="caution">
    <text evidence="5">The sequence shown here is derived from an EMBL/GenBank/DDBJ whole genome shotgun (WGS) entry which is preliminary data.</text>
</comment>
<dbReference type="Proteomes" id="UP000694251">
    <property type="component" value="Chromosome 6"/>
</dbReference>
<gene>
    <name evidence="5" type="ORF">ISN44_As06g036550</name>
</gene>
<feature type="region of interest" description="Disordered" evidence="1">
    <location>
        <begin position="449"/>
        <end position="478"/>
    </location>
</feature>
<feature type="compositionally biased region" description="Polar residues" evidence="1">
    <location>
        <begin position="465"/>
        <end position="478"/>
    </location>
</feature>
<feature type="region of interest" description="Disordered" evidence="1">
    <location>
        <begin position="199"/>
        <end position="237"/>
    </location>
</feature>
<feature type="compositionally biased region" description="Low complexity" evidence="1">
    <location>
        <begin position="39"/>
        <end position="50"/>
    </location>
</feature>
<dbReference type="GO" id="GO:0015074">
    <property type="term" value="P:DNA integration"/>
    <property type="evidence" value="ECO:0007669"/>
    <property type="project" value="InterPro"/>
</dbReference>
<feature type="compositionally biased region" description="Acidic residues" evidence="1">
    <location>
        <begin position="1318"/>
        <end position="1330"/>
    </location>
</feature>
<evidence type="ECO:0000259" key="2">
    <source>
        <dbReference type="PROSITE" id="PS50878"/>
    </source>
</evidence>
<reference evidence="5 6" key="1">
    <citation type="submission" date="2020-12" db="EMBL/GenBank/DDBJ databases">
        <title>Concerted genomic and epigenomic changes stabilize Arabidopsis allopolyploids.</title>
        <authorList>
            <person name="Chen Z."/>
        </authorList>
    </citation>
    <scope>NUCLEOTIDE SEQUENCE [LARGE SCALE GENOMIC DNA]</scope>
    <source>
        <strain evidence="5">As9502</strain>
        <tissue evidence="5">Leaf</tissue>
    </source>
</reference>
<feature type="region of interest" description="Disordered" evidence="1">
    <location>
        <begin position="39"/>
        <end position="60"/>
    </location>
</feature>
<feature type="compositionally biased region" description="Basic and acidic residues" evidence="1">
    <location>
        <begin position="537"/>
        <end position="558"/>
    </location>
</feature>
<dbReference type="PROSITE" id="PS50994">
    <property type="entry name" value="INTEGRASE"/>
    <property type="match status" value="1"/>
</dbReference>
<dbReference type="InterPro" id="IPR041577">
    <property type="entry name" value="RT_RNaseH_2"/>
</dbReference>
<dbReference type="InterPro" id="IPR005162">
    <property type="entry name" value="Retrotrans_gag_dom"/>
</dbReference>
<dbReference type="PROSITE" id="PS50879">
    <property type="entry name" value="RNASE_H_1"/>
    <property type="match status" value="1"/>
</dbReference>
<evidence type="ECO:0000313" key="5">
    <source>
        <dbReference type="EMBL" id="KAG7599470.1"/>
    </source>
</evidence>
<dbReference type="Pfam" id="PF17919">
    <property type="entry name" value="RT_RNaseH_2"/>
    <property type="match status" value="1"/>
</dbReference>
<feature type="domain" description="Reverse transcriptase" evidence="2">
    <location>
        <begin position="791"/>
        <end position="970"/>
    </location>
</feature>
<dbReference type="Pfam" id="PF00665">
    <property type="entry name" value="rve"/>
    <property type="match status" value="1"/>
</dbReference>
<protein>
    <submittedName>
        <fullName evidence="5">Integrase catalytic core</fullName>
    </submittedName>
</protein>
<evidence type="ECO:0000259" key="4">
    <source>
        <dbReference type="PROSITE" id="PS50994"/>
    </source>
</evidence>
<dbReference type="GO" id="GO:0003676">
    <property type="term" value="F:nucleic acid binding"/>
    <property type="evidence" value="ECO:0007669"/>
    <property type="project" value="InterPro"/>
</dbReference>